<accession>A0A4Z1H963</accession>
<organism evidence="2 3">
    <name type="scientific">Botrytis hyacinthi</name>
    <dbReference type="NCBI Taxonomy" id="278943"/>
    <lineage>
        <taxon>Eukaryota</taxon>
        <taxon>Fungi</taxon>
        <taxon>Dikarya</taxon>
        <taxon>Ascomycota</taxon>
        <taxon>Pezizomycotina</taxon>
        <taxon>Leotiomycetes</taxon>
        <taxon>Helotiales</taxon>
        <taxon>Sclerotiniaceae</taxon>
        <taxon>Botrytis</taxon>
    </lineage>
</organism>
<protein>
    <submittedName>
        <fullName evidence="2">Uncharacterized protein</fullName>
    </submittedName>
</protein>
<sequence length="87" mass="9459">MESSPTSMLSGLFLPKSKNLNSARSFNSPILVDANGPRDSGQQEKQRCHSPILMPLSHEYARGTTTKGAVQAKHPLRSGTRPTQQPT</sequence>
<proteinExistence type="predicted"/>
<feature type="region of interest" description="Disordered" evidence="1">
    <location>
        <begin position="61"/>
        <end position="87"/>
    </location>
</feature>
<feature type="region of interest" description="Disordered" evidence="1">
    <location>
        <begin position="1"/>
        <end position="23"/>
    </location>
</feature>
<reference evidence="2 3" key="1">
    <citation type="submission" date="2017-12" db="EMBL/GenBank/DDBJ databases">
        <title>Comparative genomics of Botrytis spp.</title>
        <authorList>
            <person name="Valero-Jimenez C.A."/>
            <person name="Tapia P."/>
            <person name="Veloso J."/>
            <person name="Silva-Moreno E."/>
            <person name="Staats M."/>
            <person name="Valdes J.H."/>
            <person name="Van Kan J.A.L."/>
        </authorList>
    </citation>
    <scope>NUCLEOTIDE SEQUENCE [LARGE SCALE GENOMIC DNA]</scope>
    <source>
        <strain evidence="2 3">Bh0001</strain>
    </source>
</reference>
<dbReference type="EMBL" id="PQXK01000020">
    <property type="protein sequence ID" value="TGO41567.1"/>
    <property type="molecule type" value="Genomic_DNA"/>
</dbReference>
<evidence type="ECO:0000256" key="1">
    <source>
        <dbReference type="SAM" id="MobiDB-lite"/>
    </source>
</evidence>
<dbReference type="AlphaFoldDB" id="A0A4Z1H963"/>
<gene>
    <name evidence="2" type="ORF">BHYA_0020g00670</name>
</gene>
<keyword evidence="3" id="KW-1185">Reference proteome</keyword>
<evidence type="ECO:0000313" key="3">
    <source>
        <dbReference type="Proteomes" id="UP000297814"/>
    </source>
</evidence>
<evidence type="ECO:0000313" key="2">
    <source>
        <dbReference type="EMBL" id="TGO41567.1"/>
    </source>
</evidence>
<comment type="caution">
    <text evidence="2">The sequence shown here is derived from an EMBL/GenBank/DDBJ whole genome shotgun (WGS) entry which is preliminary data.</text>
</comment>
<dbReference type="Proteomes" id="UP000297814">
    <property type="component" value="Unassembled WGS sequence"/>
</dbReference>
<name>A0A4Z1H963_9HELO</name>